<evidence type="ECO:0008006" key="4">
    <source>
        <dbReference type="Google" id="ProtNLM"/>
    </source>
</evidence>
<dbReference type="PANTHER" id="PTHR35870">
    <property type="entry name" value="PROTEIN, PUTATIVE (AFU_ORTHOLOGUE AFUA_5G03330)-RELATED"/>
    <property type="match status" value="1"/>
</dbReference>
<keyword evidence="1" id="KW-0560">Oxidoreductase</keyword>
<comment type="caution">
    <text evidence="2">The sequence shown here is derived from an EMBL/GenBank/DDBJ whole genome shotgun (WGS) entry which is preliminary data.</text>
</comment>
<evidence type="ECO:0000256" key="1">
    <source>
        <dbReference type="ARBA" id="ARBA00023002"/>
    </source>
</evidence>
<dbReference type="InterPro" id="IPR025337">
    <property type="entry name" value="Questin_oxidase-like"/>
</dbReference>
<dbReference type="GO" id="GO:0016491">
    <property type="term" value="F:oxidoreductase activity"/>
    <property type="evidence" value="ECO:0007669"/>
    <property type="project" value="UniProtKB-KW"/>
</dbReference>
<proteinExistence type="predicted"/>
<accession>A0A8H4N0G5</accession>
<evidence type="ECO:0000313" key="3">
    <source>
        <dbReference type="Proteomes" id="UP000572817"/>
    </source>
</evidence>
<evidence type="ECO:0000313" key="2">
    <source>
        <dbReference type="EMBL" id="KAF4304345.1"/>
    </source>
</evidence>
<reference evidence="2" key="1">
    <citation type="submission" date="2020-04" db="EMBL/GenBank/DDBJ databases">
        <title>Genome Assembly and Annotation of Botryosphaeria dothidea sdau 11-99, a Latent Pathogen of Apple Fruit Ring Rot in China.</title>
        <authorList>
            <person name="Yu C."/>
            <person name="Diao Y."/>
            <person name="Lu Q."/>
            <person name="Zhao J."/>
            <person name="Cui S."/>
            <person name="Peng C."/>
            <person name="He B."/>
            <person name="Liu H."/>
        </authorList>
    </citation>
    <scope>NUCLEOTIDE SEQUENCE [LARGE SCALE GENOMIC DNA]</scope>
    <source>
        <strain evidence="2">Sdau11-99</strain>
    </source>
</reference>
<protein>
    <recommendedName>
        <fullName evidence="4">HypA-like protein</fullName>
    </recommendedName>
</protein>
<organism evidence="2 3">
    <name type="scientific">Botryosphaeria dothidea</name>
    <dbReference type="NCBI Taxonomy" id="55169"/>
    <lineage>
        <taxon>Eukaryota</taxon>
        <taxon>Fungi</taxon>
        <taxon>Dikarya</taxon>
        <taxon>Ascomycota</taxon>
        <taxon>Pezizomycotina</taxon>
        <taxon>Dothideomycetes</taxon>
        <taxon>Dothideomycetes incertae sedis</taxon>
        <taxon>Botryosphaeriales</taxon>
        <taxon>Botryosphaeriaceae</taxon>
        <taxon>Botryosphaeria</taxon>
    </lineage>
</organism>
<dbReference type="Pfam" id="PF14027">
    <property type="entry name" value="Questin_oxidase"/>
    <property type="match status" value="1"/>
</dbReference>
<keyword evidence="3" id="KW-1185">Reference proteome</keyword>
<sequence length="462" mass="51338">MATTTKIHLTANEKPAFFVAPLRKDSAEKASELLQENHEKHHIYFNNDGFHNHIVHHLLTLYALGATPSQLQTGYNANKTYQRPPVPLDPQIVQDLNDGAAFAKNLGDERHYRDYLAHFQGELAAKGVSAVLAEYLFARDARADDLLARTFAGFVHPLIHLGFGVEFGQPAIVAEALAQAATHDAWIGGFLLGAEKAAAERKASGAGKQDGGDATLMQLVDEIRSSEKTAKAARWEDRNRLRDGVIKRAGPEMRDLAARWVVDGEEDLERKTAEMIDASVFFSAAAQRPPHTQKYDFFYMHSVTSSIFFTDFLTNPLFPRDARIRILEWKGRFDLANYASRGAPALSASEVAEYVPKNPADGWDALFARVNAFDQDDGHAAKLLRGIVNGKQAWERLGEGDRKGLALKSAEQWWKACAMGMDSVEVGGPRWVRSAGFEEAWKQVPLRENRENKANGEKKSQL</sequence>
<dbReference type="Proteomes" id="UP000572817">
    <property type="component" value="Unassembled WGS sequence"/>
</dbReference>
<dbReference type="AlphaFoldDB" id="A0A8H4N0G5"/>
<gene>
    <name evidence="2" type="ORF">GTA08_BOTSDO08348</name>
</gene>
<dbReference type="OrthoDB" id="10004862at2759"/>
<name>A0A8H4N0G5_9PEZI</name>
<dbReference type="EMBL" id="WWBZ02000051">
    <property type="protein sequence ID" value="KAF4304345.1"/>
    <property type="molecule type" value="Genomic_DNA"/>
</dbReference>
<dbReference type="PANTHER" id="PTHR35870:SF1">
    <property type="entry name" value="PROTEIN, PUTATIVE (AFU_ORTHOLOGUE AFUA_5G03330)-RELATED"/>
    <property type="match status" value="1"/>
</dbReference>